<dbReference type="HOGENOM" id="CLU_2311313_0_0_1"/>
<dbReference type="Proteomes" id="UP000009183">
    <property type="component" value="Chromosome 19"/>
</dbReference>
<keyword evidence="2" id="KW-1185">Reference proteome</keyword>
<dbReference type="EMBL" id="FN595229">
    <property type="protein sequence ID" value="CCB46483.1"/>
    <property type="molecule type" value="Genomic_DNA"/>
</dbReference>
<dbReference type="STRING" id="29760.F6H2D2"/>
<evidence type="ECO:0000313" key="1">
    <source>
        <dbReference type="EMBL" id="CCB46483.1"/>
    </source>
</evidence>
<dbReference type="AlphaFoldDB" id="F6H2D2"/>
<dbReference type="PaxDb" id="29760-VIT_19s0014g05370.t01"/>
<protein>
    <submittedName>
        <fullName evidence="1">Uncharacterized protein</fullName>
    </submittedName>
</protein>
<sequence>MDDHREKTQTIGEDFSGVVQSVSPTMSIRRKSNKDIVPKRDITIADKTWRREGSIGFDISPSSKGGVRSMYYDRVSLAHVTSNPSLGEDKHQSMHKLHQA</sequence>
<organism evidence="1 2">
    <name type="scientific">Vitis vinifera</name>
    <name type="common">Grape</name>
    <dbReference type="NCBI Taxonomy" id="29760"/>
    <lineage>
        <taxon>Eukaryota</taxon>
        <taxon>Viridiplantae</taxon>
        <taxon>Streptophyta</taxon>
        <taxon>Embryophyta</taxon>
        <taxon>Tracheophyta</taxon>
        <taxon>Spermatophyta</taxon>
        <taxon>Magnoliopsida</taxon>
        <taxon>eudicotyledons</taxon>
        <taxon>Gunneridae</taxon>
        <taxon>Pentapetalae</taxon>
        <taxon>rosids</taxon>
        <taxon>Vitales</taxon>
        <taxon>Vitaceae</taxon>
        <taxon>Viteae</taxon>
        <taxon>Vitis</taxon>
    </lineage>
</organism>
<gene>
    <name evidence="1" type="ordered locus">VIT_19s0014g05370</name>
</gene>
<proteinExistence type="predicted"/>
<evidence type="ECO:0000313" key="2">
    <source>
        <dbReference type="Proteomes" id="UP000009183"/>
    </source>
</evidence>
<name>F6H2D2_VITVI</name>
<reference evidence="2" key="1">
    <citation type="journal article" date="2007" name="Nature">
        <title>The grapevine genome sequence suggests ancestral hexaploidization in major angiosperm phyla.</title>
        <authorList>
            <consortium name="The French-Italian Public Consortium for Grapevine Genome Characterization."/>
            <person name="Jaillon O."/>
            <person name="Aury J.-M."/>
            <person name="Noel B."/>
            <person name="Policriti A."/>
            <person name="Clepet C."/>
            <person name="Casagrande A."/>
            <person name="Choisne N."/>
            <person name="Aubourg S."/>
            <person name="Vitulo N."/>
            <person name="Jubin C."/>
            <person name="Vezzi A."/>
            <person name="Legeai F."/>
            <person name="Hugueney P."/>
            <person name="Dasilva C."/>
            <person name="Horner D."/>
            <person name="Mica E."/>
            <person name="Jublot D."/>
            <person name="Poulain J."/>
            <person name="Bruyere C."/>
            <person name="Billault A."/>
            <person name="Segurens B."/>
            <person name="Gouyvenoux M."/>
            <person name="Ugarte E."/>
            <person name="Cattonaro F."/>
            <person name="Anthouard V."/>
            <person name="Vico V."/>
            <person name="Del Fabbro C."/>
            <person name="Alaux M."/>
            <person name="Di Gaspero G."/>
            <person name="Dumas V."/>
            <person name="Felice N."/>
            <person name="Paillard S."/>
            <person name="Juman I."/>
            <person name="Moroldo M."/>
            <person name="Scalabrin S."/>
            <person name="Canaguier A."/>
            <person name="Le Clainche I."/>
            <person name="Malacrida G."/>
            <person name="Durand E."/>
            <person name="Pesole G."/>
            <person name="Laucou V."/>
            <person name="Chatelet P."/>
            <person name="Merdinoglu D."/>
            <person name="Delledonne M."/>
            <person name="Pezzotti M."/>
            <person name="Lecharny A."/>
            <person name="Scarpelli C."/>
            <person name="Artiguenave F."/>
            <person name="Pe M.E."/>
            <person name="Valle G."/>
            <person name="Morgante M."/>
            <person name="Caboche M."/>
            <person name="Adam-Blondon A.-F."/>
            <person name="Weissenbach J."/>
            <person name="Quetier F."/>
            <person name="Wincker P."/>
        </authorList>
    </citation>
    <scope>NUCLEOTIDE SEQUENCE [LARGE SCALE GENOMIC DNA]</scope>
    <source>
        <strain evidence="2">cv. Pinot noir / PN40024</strain>
    </source>
</reference>
<dbReference type="InParanoid" id="F6H2D2"/>
<accession>F6H2D2</accession>